<keyword evidence="2" id="KW-0472">Membrane</keyword>
<feature type="region of interest" description="Disordered" evidence="1">
    <location>
        <begin position="1"/>
        <end position="23"/>
    </location>
</feature>
<feature type="region of interest" description="Disordered" evidence="1">
    <location>
        <begin position="61"/>
        <end position="84"/>
    </location>
</feature>
<keyword evidence="2" id="KW-1133">Transmembrane helix</keyword>
<name>A0A448ZQ89_9STRA</name>
<evidence type="ECO:0000256" key="1">
    <source>
        <dbReference type="SAM" id="MobiDB-lite"/>
    </source>
</evidence>
<dbReference type="Proteomes" id="UP000291116">
    <property type="component" value="Unassembled WGS sequence"/>
</dbReference>
<evidence type="ECO:0000313" key="3">
    <source>
        <dbReference type="EMBL" id="VEU44164.1"/>
    </source>
</evidence>
<keyword evidence="4" id="KW-1185">Reference proteome</keyword>
<dbReference type="AlphaFoldDB" id="A0A448ZQ89"/>
<feature type="compositionally biased region" description="Basic and acidic residues" evidence="1">
    <location>
        <begin position="61"/>
        <end position="70"/>
    </location>
</feature>
<accession>A0A448ZQ89</accession>
<evidence type="ECO:0000256" key="2">
    <source>
        <dbReference type="SAM" id="Phobius"/>
    </source>
</evidence>
<gene>
    <name evidence="3" type="ORF">PSNMU_V1.4_AUG-EV-PASAV3_0112430</name>
</gene>
<keyword evidence="2" id="KW-0812">Transmembrane</keyword>
<dbReference type="EMBL" id="CAACVS010000622">
    <property type="protein sequence ID" value="VEU44164.1"/>
    <property type="molecule type" value="Genomic_DNA"/>
</dbReference>
<protein>
    <submittedName>
        <fullName evidence="3">Uncharacterized protein</fullName>
    </submittedName>
</protein>
<reference evidence="3 4" key="1">
    <citation type="submission" date="2019-01" db="EMBL/GenBank/DDBJ databases">
        <authorList>
            <person name="Ferrante I. M."/>
        </authorList>
    </citation>
    <scope>NUCLEOTIDE SEQUENCE [LARGE SCALE GENOMIC DNA]</scope>
    <source>
        <strain evidence="3 4">B856</strain>
    </source>
</reference>
<organism evidence="3 4">
    <name type="scientific">Pseudo-nitzschia multistriata</name>
    <dbReference type="NCBI Taxonomy" id="183589"/>
    <lineage>
        <taxon>Eukaryota</taxon>
        <taxon>Sar</taxon>
        <taxon>Stramenopiles</taxon>
        <taxon>Ochrophyta</taxon>
        <taxon>Bacillariophyta</taxon>
        <taxon>Bacillariophyceae</taxon>
        <taxon>Bacillariophycidae</taxon>
        <taxon>Bacillariales</taxon>
        <taxon>Bacillariaceae</taxon>
        <taxon>Pseudo-nitzschia</taxon>
    </lineage>
</organism>
<proteinExistence type="predicted"/>
<sequence>MMSDSGSPYDTMPPTSSSSSSTGTAEGVALWATTLLLVVVSSLVWLRFRDRAWHVPAVTKEGSEAKRVPDAGDDGDGDIRSHGASDALVRAGDGEIDDDDDDMDFGEYGAFLLPVGIHAWFSDFFAAPWGSARVTRVETKIREFYDTIAKHEGRFLRQQKPHGSSAGEDSFYTMIDNEALNIVHVAIAVGSCDEPIALG</sequence>
<evidence type="ECO:0000313" key="4">
    <source>
        <dbReference type="Proteomes" id="UP000291116"/>
    </source>
</evidence>
<feature type="transmembrane region" description="Helical" evidence="2">
    <location>
        <begin position="28"/>
        <end position="46"/>
    </location>
</feature>